<proteinExistence type="predicted"/>
<dbReference type="EMBL" id="BLXX01000023">
    <property type="protein sequence ID" value="GFO61927.1"/>
    <property type="molecule type" value="Genomic_DNA"/>
</dbReference>
<evidence type="ECO:0000313" key="1">
    <source>
        <dbReference type="EMBL" id="GFO61927.1"/>
    </source>
</evidence>
<keyword evidence="1" id="KW-0378">Hydrolase</keyword>
<reference evidence="2" key="1">
    <citation type="submission" date="2020-06" db="EMBL/GenBank/DDBJ databases">
        <title>Draft genomic sequence of Geomonas sp. Red330.</title>
        <authorList>
            <person name="Itoh H."/>
            <person name="Zhenxing X."/>
            <person name="Ushijima N."/>
            <person name="Masuda Y."/>
            <person name="Shiratori Y."/>
            <person name="Senoo K."/>
        </authorList>
    </citation>
    <scope>NUCLEOTIDE SEQUENCE [LARGE SCALE GENOMIC DNA]</scope>
    <source>
        <strain evidence="2">Red330</strain>
    </source>
</reference>
<dbReference type="InterPro" id="IPR015105">
    <property type="entry name" value="NgoMIV"/>
</dbReference>
<dbReference type="RefSeq" id="WP_183356712.1">
    <property type="nucleotide sequence ID" value="NZ_BLXX01000023.1"/>
</dbReference>
<protein>
    <submittedName>
        <fullName evidence="1">Type II restriction endonuclease NgoMIV</fullName>
    </submittedName>
</protein>
<dbReference type="GO" id="GO:0009307">
    <property type="term" value="P:DNA restriction-modification system"/>
    <property type="evidence" value="ECO:0007669"/>
    <property type="project" value="InterPro"/>
</dbReference>
<comment type="caution">
    <text evidence="1">The sequence shown here is derived from an EMBL/GenBank/DDBJ whole genome shotgun (WGS) entry which is preliminary data.</text>
</comment>
<dbReference type="Proteomes" id="UP000556026">
    <property type="component" value="Unassembled WGS sequence"/>
</dbReference>
<keyword evidence="2" id="KW-1185">Reference proteome</keyword>
<dbReference type="Gene3D" id="3.40.50.10010">
    <property type="entry name" value="Type-2 restriction enzyme NgoMIV"/>
    <property type="match status" value="1"/>
</dbReference>
<dbReference type="InterPro" id="IPR011335">
    <property type="entry name" value="Restrct_endonuc-II-like"/>
</dbReference>
<dbReference type="CDD" id="cd22340">
    <property type="entry name" value="NgoMIV-like"/>
    <property type="match status" value="1"/>
</dbReference>
<evidence type="ECO:0000313" key="2">
    <source>
        <dbReference type="Proteomes" id="UP000556026"/>
    </source>
</evidence>
<dbReference type="GO" id="GO:0009036">
    <property type="term" value="F:type II site-specific deoxyribonuclease activity"/>
    <property type="evidence" value="ECO:0007669"/>
    <property type="project" value="InterPro"/>
</dbReference>
<accession>A0A6V8MPX0</accession>
<keyword evidence="1" id="KW-0255">Endonuclease</keyword>
<keyword evidence="1" id="KW-0540">Nuclease</keyword>
<dbReference type="Pfam" id="PF09015">
    <property type="entry name" value="NgoMIV_restric"/>
    <property type="match status" value="1"/>
</dbReference>
<dbReference type="SUPFAM" id="SSF52980">
    <property type="entry name" value="Restriction endonuclease-like"/>
    <property type="match status" value="1"/>
</dbReference>
<dbReference type="AlphaFoldDB" id="A0A6V8MPX0"/>
<organism evidence="1 2">
    <name type="scientific">Geomonas silvestris</name>
    <dbReference type="NCBI Taxonomy" id="2740184"/>
    <lineage>
        <taxon>Bacteria</taxon>
        <taxon>Pseudomonadati</taxon>
        <taxon>Thermodesulfobacteriota</taxon>
        <taxon>Desulfuromonadia</taxon>
        <taxon>Geobacterales</taxon>
        <taxon>Geobacteraceae</taxon>
        <taxon>Geomonas</taxon>
    </lineage>
</organism>
<gene>
    <name evidence="1" type="ORF">GMST_42520</name>
</gene>
<sequence length="290" mass="31989">MTASLLKGLRTEYHRKICCDIFGHRGGTVIFSNADNSSKASVDLARGMADRICQPICGNPPSGQLAGSLFTRYTKEFLDESFKLIQHIRPGEWSFSTSQSRIGIASFHQYEHLAELKSVLDTHTELKAALGGDYLITPDIIVSRSPVNDNDINGHGGQVVSENESIATLTPLRSSNYEKSCEILHASISCKWTMRSDRAQNTRTEALNLVRNRKGRTPCILAVTFEPLPSRIASIALGTGDIDCTYHGALYELVDAAKSSSHSDSYEMLQLLIQGRRLRDISDIPFDLAI</sequence>
<dbReference type="InterPro" id="IPR037083">
    <property type="entry name" value="NgoMIV_sf"/>
</dbReference>
<name>A0A6V8MPX0_9BACT</name>